<feature type="transmembrane region" description="Helical" evidence="2">
    <location>
        <begin position="123"/>
        <end position="141"/>
    </location>
</feature>
<evidence type="ECO:0000313" key="5">
    <source>
        <dbReference type="Proteomes" id="UP000590647"/>
    </source>
</evidence>
<proteinExistence type="predicted"/>
<reference evidence="4 5" key="1">
    <citation type="submission" date="2020-08" db="EMBL/GenBank/DDBJ databases">
        <title>Sequencing the genomes of 1000 actinobacteria strains.</title>
        <authorList>
            <person name="Klenk H.-P."/>
        </authorList>
    </citation>
    <scope>NUCLEOTIDE SEQUENCE [LARGE SCALE GENOMIC DNA]</scope>
    <source>
        <strain evidence="4 5">DSM 40084</strain>
    </source>
</reference>
<dbReference type="Pfam" id="PF03779">
    <property type="entry name" value="SPW"/>
    <property type="match status" value="1"/>
</dbReference>
<feature type="region of interest" description="Disordered" evidence="1">
    <location>
        <begin position="145"/>
        <end position="177"/>
    </location>
</feature>
<sequence length="177" mass="18569">MTTSPRSSMETHPDILEMRSRHEMAERAATTPRAQAVETLAFLTGIYLAASPWIAGFDNLSRLAVTNVIVGIAYALLMSGGFGRAYERTHSMAWAACALGVWTVFAPWVIAGDVSTTRSVVNNIIVGAIALLLALAASAAARQERSSRSAAGDRGMTGPDRGMTGPDRGMTGPGGTT</sequence>
<keyword evidence="2" id="KW-0472">Membrane</keyword>
<protein>
    <recommendedName>
        <fullName evidence="3">SPW repeat-containing integral membrane domain-containing protein</fullName>
    </recommendedName>
</protein>
<evidence type="ECO:0000256" key="1">
    <source>
        <dbReference type="SAM" id="MobiDB-lite"/>
    </source>
</evidence>
<keyword evidence="2" id="KW-1133">Transmembrane helix</keyword>
<feature type="transmembrane region" description="Helical" evidence="2">
    <location>
        <begin position="60"/>
        <end position="80"/>
    </location>
</feature>
<evidence type="ECO:0000313" key="4">
    <source>
        <dbReference type="EMBL" id="MBB5792275.1"/>
    </source>
</evidence>
<evidence type="ECO:0000256" key="2">
    <source>
        <dbReference type="SAM" id="Phobius"/>
    </source>
</evidence>
<keyword evidence="5" id="KW-1185">Reference proteome</keyword>
<accession>A0A7W9GYA3</accession>
<evidence type="ECO:0000259" key="3">
    <source>
        <dbReference type="Pfam" id="PF03779"/>
    </source>
</evidence>
<organism evidence="4 5">
    <name type="scientific">Streptomyces caelestis</name>
    <dbReference type="NCBI Taxonomy" id="36816"/>
    <lineage>
        <taxon>Bacteria</taxon>
        <taxon>Bacillati</taxon>
        <taxon>Actinomycetota</taxon>
        <taxon>Actinomycetes</taxon>
        <taxon>Kitasatosporales</taxon>
        <taxon>Streptomycetaceae</taxon>
        <taxon>Streptomyces</taxon>
    </lineage>
</organism>
<name>A0A7W9GYA3_9ACTN</name>
<dbReference type="AlphaFoldDB" id="A0A7W9GYA3"/>
<keyword evidence="2" id="KW-0812">Transmembrane</keyword>
<comment type="caution">
    <text evidence="4">The sequence shown here is derived from an EMBL/GenBank/DDBJ whole genome shotgun (WGS) entry which is preliminary data.</text>
</comment>
<dbReference type="RefSeq" id="WP_230299769.1">
    <property type="nucleotide sequence ID" value="NZ_JACHNE010000001.1"/>
</dbReference>
<dbReference type="InterPro" id="IPR005530">
    <property type="entry name" value="SPW"/>
</dbReference>
<gene>
    <name evidence="4" type="ORF">HDA41_000239</name>
</gene>
<dbReference type="EMBL" id="JACHNE010000001">
    <property type="protein sequence ID" value="MBB5792275.1"/>
    <property type="molecule type" value="Genomic_DNA"/>
</dbReference>
<dbReference type="Proteomes" id="UP000590647">
    <property type="component" value="Unassembled WGS sequence"/>
</dbReference>
<feature type="domain" description="SPW repeat-containing integral membrane" evidence="3">
    <location>
        <begin position="38"/>
        <end position="135"/>
    </location>
</feature>
<feature type="transmembrane region" description="Helical" evidence="2">
    <location>
        <begin position="92"/>
        <end position="111"/>
    </location>
</feature>
<feature type="transmembrane region" description="Helical" evidence="2">
    <location>
        <begin position="36"/>
        <end position="54"/>
    </location>
</feature>